<dbReference type="CDD" id="cd11554">
    <property type="entry name" value="SLC6sbd_u2"/>
    <property type="match status" value="1"/>
</dbReference>
<feature type="transmembrane region" description="Helical" evidence="7">
    <location>
        <begin position="509"/>
        <end position="527"/>
    </location>
</feature>
<keyword evidence="5 7" id="KW-0472">Membrane</keyword>
<feature type="region of interest" description="Disordered" evidence="6">
    <location>
        <begin position="110"/>
        <end position="153"/>
    </location>
</feature>
<dbReference type="PROSITE" id="PS50267">
    <property type="entry name" value="NA_NEUROTRAN_SYMP_3"/>
    <property type="match status" value="1"/>
</dbReference>
<feature type="transmembrane region" description="Helical" evidence="7">
    <location>
        <begin position="411"/>
        <end position="436"/>
    </location>
</feature>
<evidence type="ECO:0000313" key="9">
    <source>
        <dbReference type="Proteomes" id="UP000444721"/>
    </source>
</evidence>
<dbReference type="SUPFAM" id="SSF161070">
    <property type="entry name" value="SNF-like"/>
    <property type="match status" value="1"/>
</dbReference>
<evidence type="ECO:0000256" key="1">
    <source>
        <dbReference type="ARBA" id="ARBA00004141"/>
    </source>
</evidence>
<dbReference type="Proteomes" id="UP000444721">
    <property type="component" value="Unassembled WGS sequence"/>
</dbReference>
<keyword evidence="3 7" id="KW-0812">Transmembrane</keyword>
<dbReference type="EMBL" id="VFQX01000016">
    <property type="protein sequence ID" value="KAF0981232.1"/>
    <property type="molecule type" value="Genomic_DNA"/>
</dbReference>
<reference evidence="8 9" key="1">
    <citation type="journal article" date="2019" name="Sci. Rep.">
        <title>Nanopore sequencing improves the draft genome of the human pathogenic amoeba Naegleria fowleri.</title>
        <authorList>
            <person name="Liechti N."/>
            <person name="Schurch N."/>
            <person name="Bruggmann R."/>
            <person name="Wittwer M."/>
        </authorList>
    </citation>
    <scope>NUCLEOTIDE SEQUENCE [LARGE SCALE GENOMIC DNA]</scope>
    <source>
        <strain evidence="8 9">ATCC 30894</strain>
    </source>
</reference>
<dbReference type="AlphaFoldDB" id="A0A6A5C3B1"/>
<protein>
    <recommendedName>
        <fullName evidence="10">Transporter</fullName>
    </recommendedName>
</protein>
<evidence type="ECO:0000313" key="8">
    <source>
        <dbReference type="EMBL" id="KAF0981232.1"/>
    </source>
</evidence>
<keyword evidence="4 7" id="KW-1133">Transmembrane helix</keyword>
<dbReference type="InterPro" id="IPR037272">
    <property type="entry name" value="SNS_sf"/>
</dbReference>
<accession>A0A6A5C3B1</accession>
<proteinExistence type="predicted"/>
<evidence type="ECO:0000256" key="5">
    <source>
        <dbReference type="ARBA" id="ARBA00023136"/>
    </source>
</evidence>
<gene>
    <name evidence="8" type="ORF">FDP41_013020</name>
</gene>
<dbReference type="GO" id="GO:0035725">
    <property type="term" value="P:sodium ion transmembrane transport"/>
    <property type="evidence" value="ECO:0007669"/>
    <property type="project" value="TreeGrafter"/>
</dbReference>
<feature type="transmembrane region" description="Helical" evidence="7">
    <location>
        <begin position="237"/>
        <end position="266"/>
    </location>
</feature>
<feature type="transmembrane region" description="Helical" evidence="7">
    <location>
        <begin position="467"/>
        <end position="488"/>
    </location>
</feature>
<sequence>MSFSSFPTHTNPLQEVTDNDLIPRHHNVIIHHHHQHPEDHENVDHHNRRNMNHQEEEDPSSSMTMITSESMNDFDEHSHMMMTSQSKKHNTPSPIVTKFPREQVAFSHLDDQSHHHLHHDPNEQIGSTEEPSSIEKPQHHQSSSTSSPEQHQKHIRQAWGSRISFILASLGAAIGFGSFVRFPYLAYKNGGGAFLIPYTISLVALGIPLLILELSAGQMLRRAAIKANGLLHDRARGIGIAAVIFGGFVICSYYSVLISWIFVYFYHMWSWTLPWKDQAEKYFFETIIRKSPSDTIVTEMNVPILISLLIVWILVYFGVWKGTNSTGVITYVTVPLPIILLLIMLITSFFLEGSFSGMWYFIKPDFTKLLNVEIWLSAAGQIFFSLSLASGTMIALSSYNDPKQNIVKDAWIIGVSTYLFSIFAGFCMFAILGYMAHTKGLGVDEVVQGGLALAFVVVPESISLMPVPHLFCILFLVAMLTLSIDSCFGMIEGVNGTIHDAFPNLKIHWISLGTCLFGFITGIPYCLDNGYYLMDIVDHYISDFCLVFTAIAQCVLIGYFISNESLWSKVKRQWKASAYSSIEETSVDSPGGYGTINEHPISTPTLDPLDASSIRSERNRRLKNKLKKYWNIFSTILFHSVDEYRLKIKAICNFGPHREWSILIKFVNPVILLILFSIQLVKEFITPYSTKPHGSKEFDWLSLTIGLFIIVPYFSIIIFFAIFPKLAKQKSEIDGNTWQLELERHEKEDAQKKQQSSQRDEAVQSIQPTTTQQTPKEENLDGLNGNSTASLPQHERFEDVELSSTRL</sequence>
<evidence type="ECO:0000256" key="2">
    <source>
        <dbReference type="ARBA" id="ARBA00022448"/>
    </source>
</evidence>
<dbReference type="Pfam" id="PF00209">
    <property type="entry name" value="SNF"/>
    <property type="match status" value="1"/>
</dbReference>
<name>A0A6A5C3B1_NAEFO</name>
<feature type="transmembrane region" description="Helical" evidence="7">
    <location>
        <begin position="700"/>
        <end position="723"/>
    </location>
</feature>
<dbReference type="PANTHER" id="PTHR11616">
    <property type="entry name" value="SODIUM/CHLORIDE DEPENDENT TRANSPORTER"/>
    <property type="match status" value="1"/>
</dbReference>
<feature type="transmembrane region" description="Helical" evidence="7">
    <location>
        <begin position="539"/>
        <end position="562"/>
    </location>
</feature>
<dbReference type="GO" id="GO:0005886">
    <property type="term" value="C:plasma membrane"/>
    <property type="evidence" value="ECO:0007669"/>
    <property type="project" value="TreeGrafter"/>
</dbReference>
<feature type="transmembrane region" description="Helical" evidence="7">
    <location>
        <begin position="331"/>
        <end position="362"/>
    </location>
</feature>
<dbReference type="GeneID" id="68120235"/>
<dbReference type="VEuPathDB" id="AmoebaDB:NF0098720"/>
<evidence type="ECO:0000256" key="7">
    <source>
        <dbReference type="SAM" id="Phobius"/>
    </source>
</evidence>
<dbReference type="PANTHER" id="PTHR11616:SF240">
    <property type="entry name" value="BLOATED TUBULES, ISOFORM B-RELATED"/>
    <property type="match status" value="1"/>
</dbReference>
<comment type="subcellular location">
    <subcellularLocation>
        <location evidence="1">Membrane</location>
        <topology evidence="1">Multi-pass membrane protein</topology>
    </subcellularLocation>
</comment>
<feature type="transmembrane region" description="Helical" evidence="7">
    <location>
        <begin position="662"/>
        <end position="680"/>
    </location>
</feature>
<comment type="caution">
    <text evidence="8">The sequence shown here is derived from an EMBL/GenBank/DDBJ whole genome shotgun (WGS) entry which is preliminary data.</text>
</comment>
<dbReference type="VEuPathDB" id="AmoebaDB:FDP41_013020"/>
<dbReference type="InterPro" id="IPR000175">
    <property type="entry name" value="Na/ntran_symport"/>
</dbReference>
<dbReference type="OrthoDB" id="6581954at2759"/>
<feature type="compositionally biased region" description="Low complexity" evidence="6">
    <location>
        <begin position="140"/>
        <end position="149"/>
    </location>
</feature>
<feature type="compositionally biased region" description="Basic and acidic residues" evidence="6">
    <location>
        <begin position="110"/>
        <end position="122"/>
    </location>
</feature>
<evidence type="ECO:0000256" key="3">
    <source>
        <dbReference type="ARBA" id="ARBA00022692"/>
    </source>
</evidence>
<dbReference type="PRINTS" id="PR00176">
    <property type="entry name" value="NANEUSMPORT"/>
</dbReference>
<evidence type="ECO:0000256" key="4">
    <source>
        <dbReference type="ARBA" id="ARBA00022989"/>
    </source>
</evidence>
<keyword evidence="2" id="KW-0813">Transport</keyword>
<feature type="transmembrane region" description="Helical" evidence="7">
    <location>
        <begin position="300"/>
        <end position="319"/>
    </location>
</feature>
<feature type="transmembrane region" description="Helical" evidence="7">
    <location>
        <begin position="163"/>
        <end position="182"/>
    </location>
</feature>
<keyword evidence="9" id="KW-1185">Reference proteome</keyword>
<organism evidence="8 9">
    <name type="scientific">Naegleria fowleri</name>
    <name type="common">Brain eating amoeba</name>
    <dbReference type="NCBI Taxonomy" id="5763"/>
    <lineage>
        <taxon>Eukaryota</taxon>
        <taxon>Discoba</taxon>
        <taxon>Heterolobosea</taxon>
        <taxon>Tetramitia</taxon>
        <taxon>Eutetramitia</taxon>
        <taxon>Vahlkampfiidae</taxon>
        <taxon>Naegleria</taxon>
    </lineage>
</organism>
<feature type="transmembrane region" description="Helical" evidence="7">
    <location>
        <begin position="374"/>
        <end position="399"/>
    </location>
</feature>
<feature type="region of interest" description="Disordered" evidence="6">
    <location>
        <begin position="745"/>
        <end position="807"/>
    </location>
</feature>
<feature type="compositionally biased region" description="Basic and acidic residues" evidence="6">
    <location>
        <begin position="745"/>
        <end position="762"/>
    </location>
</feature>
<evidence type="ECO:0008006" key="10">
    <source>
        <dbReference type="Google" id="ProtNLM"/>
    </source>
</evidence>
<feature type="transmembrane region" description="Helical" evidence="7">
    <location>
        <begin position="194"/>
        <end position="216"/>
    </location>
</feature>
<evidence type="ECO:0000256" key="6">
    <source>
        <dbReference type="SAM" id="MobiDB-lite"/>
    </source>
</evidence>
<dbReference type="RefSeq" id="XP_044565945.1">
    <property type="nucleotide sequence ID" value="XM_044703605.1"/>
</dbReference>
<dbReference type="OMA" id="MDIVDHY"/>
<dbReference type="VEuPathDB" id="AmoebaDB:NfTy_078640"/>